<evidence type="ECO:0000256" key="1">
    <source>
        <dbReference type="SAM" id="Phobius"/>
    </source>
</evidence>
<evidence type="ECO:0000313" key="2">
    <source>
        <dbReference type="Ensembl" id="ENSSLUP00000045514.1"/>
    </source>
</evidence>
<dbReference type="Ensembl" id="ENSSLUT00000046935.1">
    <property type="protein sequence ID" value="ENSSLUP00000045514.1"/>
    <property type="gene ID" value="ENSSLUG00000020113.1"/>
</dbReference>
<keyword evidence="1" id="KW-1133">Transmembrane helix</keyword>
<reference evidence="2" key="1">
    <citation type="submission" date="2025-08" db="UniProtKB">
        <authorList>
            <consortium name="Ensembl"/>
        </authorList>
    </citation>
    <scope>IDENTIFICATION</scope>
</reference>
<evidence type="ECO:0000313" key="3">
    <source>
        <dbReference type="Proteomes" id="UP000694568"/>
    </source>
</evidence>
<reference evidence="2" key="2">
    <citation type="submission" date="2025-09" db="UniProtKB">
        <authorList>
            <consortium name="Ensembl"/>
        </authorList>
    </citation>
    <scope>IDENTIFICATION</scope>
</reference>
<keyword evidence="1" id="KW-0472">Membrane</keyword>
<feature type="transmembrane region" description="Helical" evidence="1">
    <location>
        <begin position="53"/>
        <end position="72"/>
    </location>
</feature>
<dbReference type="AlphaFoldDB" id="A0A8D0A3T1"/>
<dbReference type="Proteomes" id="UP000694568">
    <property type="component" value="Unplaced"/>
</dbReference>
<accession>A0A8D0A3T1</accession>
<organism evidence="2 3">
    <name type="scientific">Sander lucioperca</name>
    <name type="common">Pike-perch</name>
    <name type="synonym">Perca lucioperca</name>
    <dbReference type="NCBI Taxonomy" id="283035"/>
    <lineage>
        <taxon>Eukaryota</taxon>
        <taxon>Metazoa</taxon>
        <taxon>Chordata</taxon>
        <taxon>Craniata</taxon>
        <taxon>Vertebrata</taxon>
        <taxon>Euteleostomi</taxon>
        <taxon>Actinopterygii</taxon>
        <taxon>Neopterygii</taxon>
        <taxon>Teleostei</taxon>
        <taxon>Neoteleostei</taxon>
        <taxon>Acanthomorphata</taxon>
        <taxon>Eupercaria</taxon>
        <taxon>Perciformes</taxon>
        <taxon>Percoidei</taxon>
        <taxon>Percidae</taxon>
        <taxon>Luciopercinae</taxon>
        <taxon>Sander</taxon>
    </lineage>
</organism>
<feature type="transmembrane region" description="Helical" evidence="1">
    <location>
        <begin position="78"/>
        <end position="101"/>
    </location>
</feature>
<keyword evidence="3" id="KW-1185">Reference proteome</keyword>
<name>A0A8D0A3T1_SANLU</name>
<sequence>MYTIVALLDASPPTHTFPESLLSCALFMFSHSSPNQSHNSHMGLQLGNNPMTFCSYFTLFCFAATHLLALLFSHTGGVALWMAMSVCRLVGWLVGLSVHLLV</sequence>
<protein>
    <submittedName>
        <fullName evidence="2">Uncharacterized protein</fullName>
    </submittedName>
</protein>
<keyword evidence="1" id="KW-0812">Transmembrane</keyword>
<proteinExistence type="predicted"/>